<comment type="subcellular location">
    <subcellularLocation>
        <location evidence="3">Cytoplasm</location>
    </subcellularLocation>
</comment>
<protein>
    <recommendedName>
        <fullName evidence="3 4">Protein GrpE</fullName>
    </recommendedName>
    <alternativeName>
        <fullName evidence="3">HSP-70 cofactor</fullName>
    </alternativeName>
</protein>
<comment type="function">
    <text evidence="3 4">Participates actively in the response to hyperosmotic and heat shock by preventing the aggregation of stress-denatured proteins, in association with DnaK and GrpE. It is the nucleotide exchange factor for DnaK and may function as a thermosensor. Unfolded proteins bind initially to DnaJ; upon interaction with the DnaJ-bound protein, DnaK hydrolyzes its bound ATP, resulting in the formation of a stable complex. GrpE releases ADP from DnaK; ATP binding to DnaK triggers the release of the substrate protein, thus completing the reaction cycle. Several rounds of ATP-dependent interactions between DnaJ, DnaK and GrpE are required for fully efficient folding.</text>
</comment>
<feature type="compositionally biased region" description="Low complexity" evidence="7">
    <location>
        <begin position="46"/>
        <end position="56"/>
    </location>
</feature>
<dbReference type="InterPro" id="IPR000740">
    <property type="entry name" value="GrpE"/>
</dbReference>
<dbReference type="Gene3D" id="3.90.20.20">
    <property type="match status" value="1"/>
</dbReference>
<dbReference type="RefSeq" id="WP_344640837.1">
    <property type="nucleotide sequence ID" value="NZ_BAAATR010000054.1"/>
</dbReference>
<keyword evidence="2 3" id="KW-0143">Chaperone</keyword>
<dbReference type="Proteomes" id="UP001500305">
    <property type="component" value="Unassembled WGS sequence"/>
</dbReference>
<dbReference type="PANTHER" id="PTHR21237">
    <property type="entry name" value="GRPE PROTEIN"/>
    <property type="match status" value="1"/>
</dbReference>
<gene>
    <name evidence="3 8" type="primary">grpE</name>
    <name evidence="8" type="ORF">GCM10010430_72570</name>
</gene>
<name>A0ABN3EXU7_9ACTN</name>
<evidence type="ECO:0000256" key="6">
    <source>
        <dbReference type="SAM" id="Coils"/>
    </source>
</evidence>
<keyword evidence="3" id="KW-0963">Cytoplasm</keyword>
<feature type="region of interest" description="Disordered" evidence="7">
    <location>
        <begin position="1"/>
        <end position="61"/>
    </location>
</feature>
<dbReference type="Gene3D" id="2.30.22.10">
    <property type="entry name" value="Head domain of nucleotide exchange factor GrpE"/>
    <property type="match status" value="1"/>
</dbReference>
<keyword evidence="6" id="KW-0175">Coiled coil</keyword>
<organism evidence="8 9">
    <name type="scientific">Kitasatospora cystarginea</name>
    <dbReference type="NCBI Taxonomy" id="58350"/>
    <lineage>
        <taxon>Bacteria</taxon>
        <taxon>Bacillati</taxon>
        <taxon>Actinomycetota</taxon>
        <taxon>Actinomycetes</taxon>
        <taxon>Kitasatosporales</taxon>
        <taxon>Streptomycetaceae</taxon>
        <taxon>Kitasatospora</taxon>
    </lineage>
</organism>
<dbReference type="PROSITE" id="PS01071">
    <property type="entry name" value="GRPE"/>
    <property type="match status" value="1"/>
</dbReference>
<accession>A0ABN3EXU7</accession>
<dbReference type="HAMAP" id="MF_01151">
    <property type="entry name" value="GrpE"/>
    <property type="match status" value="1"/>
</dbReference>
<comment type="caution">
    <text evidence="8">The sequence shown here is derived from an EMBL/GenBank/DDBJ whole genome shotgun (WGS) entry which is preliminary data.</text>
</comment>
<dbReference type="CDD" id="cd00446">
    <property type="entry name" value="GrpE"/>
    <property type="match status" value="1"/>
</dbReference>
<feature type="coiled-coil region" evidence="6">
    <location>
        <begin position="65"/>
        <end position="92"/>
    </location>
</feature>
<dbReference type="PANTHER" id="PTHR21237:SF23">
    <property type="entry name" value="GRPE PROTEIN HOMOLOG, MITOCHONDRIAL"/>
    <property type="match status" value="1"/>
</dbReference>
<dbReference type="SUPFAM" id="SSF51064">
    <property type="entry name" value="Head domain of nucleotide exchange factor GrpE"/>
    <property type="match status" value="1"/>
</dbReference>
<evidence type="ECO:0000256" key="5">
    <source>
        <dbReference type="RuleBase" id="RU004478"/>
    </source>
</evidence>
<dbReference type="Pfam" id="PF01025">
    <property type="entry name" value="GrpE"/>
    <property type="match status" value="1"/>
</dbReference>
<feature type="compositionally biased region" description="Gly residues" evidence="7">
    <location>
        <begin position="31"/>
        <end position="45"/>
    </location>
</feature>
<keyword evidence="9" id="KW-1185">Reference proteome</keyword>
<proteinExistence type="inferred from homology"/>
<dbReference type="InterPro" id="IPR013805">
    <property type="entry name" value="GrpE_CC"/>
</dbReference>
<comment type="subunit">
    <text evidence="3">Homodimer.</text>
</comment>
<dbReference type="PRINTS" id="PR00773">
    <property type="entry name" value="GRPEPROTEIN"/>
</dbReference>
<evidence type="ECO:0000313" key="9">
    <source>
        <dbReference type="Proteomes" id="UP001500305"/>
    </source>
</evidence>
<evidence type="ECO:0000256" key="4">
    <source>
        <dbReference type="RuleBase" id="RU000639"/>
    </source>
</evidence>
<dbReference type="SUPFAM" id="SSF58014">
    <property type="entry name" value="Coiled-coil domain of nucleotide exchange factor GrpE"/>
    <property type="match status" value="1"/>
</dbReference>
<dbReference type="InterPro" id="IPR009012">
    <property type="entry name" value="GrpE_head"/>
</dbReference>
<keyword evidence="3 4" id="KW-0346">Stress response</keyword>
<evidence type="ECO:0000256" key="1">
    <source>
        <dbReference type="ARBA" id="ARBA00009054"/>
    </source>
</evidence>
<evidence type="ECO:0000256" key="3">
    <source>
        <dbReference type="HAMAP-Rule" id="MF_01151"/>
    </source>
</evidence>
<sequence>MVIRDKRRIDPDTLQLRPGAEERPAKPSGQQGAGGPASALLGGGAAPSPGQAPAGADGESLRAALAERTQDLQRVKAEYDNFRRRVQRERLAIHASAVAEVLRSLLPILDTIDRAQAHEDTAAAFDTVARSLEEQLAALGVQQFGTEGEPFDPALHEAVTSTESDQVDRPTCTQILRVGYRLGEILLRPAQVAVEQPPAPDRQSAGSSVSDRTDSA</sequence>
<comment type="similarity">
    <text evidence="1 3 5">Belongs to the GrpE family.</text>
</comment>
<evidence type="ECO:0000313" key="8">
    <source>
        <dbReference type="EMBL" id="GAA2276124.1"/>
    </source>
</evidence>
<feature type="region of interest" description="Disordered" evidence="7">
    <location>
        <begin position="192"/>
        <end position="216"/>
    </location>
</feature>
<evidence type="ECO:0000256" key="2">
    <source>
        <dbReference type="ARBA" id="ARBA00023186"/>
    </source>
</evidence>
<reference evidence="8 9" key="1">
    <citation type="journal article" date="2019" name="Int. J. Syst. Evol. Microbiol.">
        <title>The Global Catalogue of Microorganisms (GCM) 10K type strain sequencing project: providing services to taxonomists for standard genome sequencing and annotation.</title>
        <authorList>
            <consortium name="The Broad Institute Genomics Platform"/>
            <consortium name="The Broad Institute Genome Sequencing Center for Infectious Disease"/>
            <person name="Wu L."/>
            <person name="Ma J."/>
        </authorList>
    </citation>
    <scope>NUCLEOTIDE SEQUENCE [LARGE SCALE GENOMIC DNA]</scope>
    <source>
        <strain evidence="8 9">JCM 7356</strain>
    </source>
</reference>
<dbReference type="EMBL" id="BAAATR010000054">
    <property type="protein sequence ID" value="GAA2276124.1"/>
    <property type="molecule type" value="Genomic_DNA"/>
</dbReference>
<evidence type="ECO:0000256" key="7">
    <source>
        <dbReference type="SAM" id="MobiDB-lite"/>
    </source>
</evidence>